<protein>
    <submittedName>
        <fullName evidence="2">Terpene cyclase/mutase family protein</fullName>
    </submittedName>
</protein>
<evidence type="ECO:0000256" key="1">
    <source>
        <dbReference type="SAM" id="SignalP"/>
    </source>
</evidence>
<dbReference type="Gene3D" id="1.50.10.20">
    <property type="match status" value="1"/>
</dbReference>
<dbReference type="Proteomes" id="UP000772181">
    <property type="component" value="Unassembled WGS sequence"/>
</dbReference>
<comment type="caution">
    <text evidence="2">The sequence shown here is derived from an EMBL/GenBank/DDBJ whole genome shotgun (WGS) entry which is preliminary data.</text>
</comment>
<dbReference type="CDD" id="cd00688">
    <property type="entry name" value="ISOPREN_C2_like"/>
    <property type="match status" value="1"/>
</dbReference>
<name>A0A933GMX9_UNCTE</name>
<dbReference type="InterPro" id="IPR008930">
    <property type="entry name" value="Terpenoid_cyclase/PrenylTrfase"/>
</dbReference>
<gene>
    <name evidence="2" type="ORF">HY730_03825</name>
</gene>
<sequence length="365" mass="41134">MIKKRCFVCFLALTLLCFTNLINPASSHGLEKKITLKSPTLEDVKKSIDWSLKWLRTQQKENGSWSHYPGVTALVLTAFMQSHRKYNEEDGPFIRKGMEFLLAGAKPNGAIYQKDLPAYNTSVALLALVASRNVKYKESIDKAQKFLVELQADESQGYSSQDKFYGGIGYGSSERPDLSNLQLALEALKESGLPSESKVWAKAIQFLNRSQNWSETNDQSWAGNDGGFIYHPGYSFAGETSSYGSMTYAGLKSFIYAQVDKQDPRVQAAIRWIKGHYTVEENPGMGKQGLYYYFHTFAKALQAYGEETITTDDGLSHQWAEEVAKKILQLQNPDGYWVNSEGRWWENNKDLSTAYAILTLETVLP</sequence>
<evidence type="ECO:0000313" key="3">
    <source>
        <dbReference type="Proteomes" id="UP000772181"/>
    </source>
</evidence>
<feature type="chain" id="PRO_5037116513" evidence="1">
    <location>
        <begin position="25"/>
        <end position="365"/>
    </location>
</feature>
<dbReference type="EMBL" id="JACQWF010000171">
    <property type="protein sequence ID" value="MBI4595490.1"/>
    <property type="molecule type" value="Genomic_DNA"/>
</dbReference>
<dbReference type="SUPFAM" id="SSF48239">
    <property type="entry name" value="Terpenoid cyclases/Protein prenyltransferases"/>
    <property type="match status" value="1"/>
</dbReference>
<organism evidence="2 3">
    <name type="scientific">Tectimicrobiota bacterium</name>
    <dbReference type="NCBI Taxonomy" id="2528274"/>
    <lineage>
        <taxon>Bacteria</taxon>
        <taxon>Pseudomonadati</taxon>
        <taxon>Nitrospinota/Tectimicrobiota group</taxon>
        <taxon>Candidatus Tectimicrobiota</taxon>
    </lineage>
</organism>
<dbReference type="AlphaFoldDB" id="A0A933GMX9"/>
<proteinExistence type="predicted"/>
<keyword evidence="1" id="KW-0732">Signal</keyword>
<reference evidence="2" key="1">
    <citation type="submission" date="2020-07" db="EMBL/GenBank/DDBJ databases">
        <title>Huge and variable diversity of episymbiotic CPR bacteria and DPANN archaea in groundwater ecosystems.</title>
        <authorList>
            <person name="He C.Y."/>
            <person name="Keren R."/>
            <person name="Whittaker M."/>
            <person name="Farag I.F."/>
            <person name="Doudna J."/>
            <person name="Cate J.H.D."/>
            <person name="Banfield J.F."/>
        </authorList>
    </citation>
    <scope>NUCLEOTIDE SEQUENCE</scope>
    <source>
        <strain evidence="2">NC_groundwater_1482_Ag_S-0.65um_47_24</strain>
    </source>
</reference>
<feature type="signal peptide" evidence="1">
    <location>
        <begin position="1"/>
        <end position="24"/>
    </location>
</feature>
<accession>A0A933GMX9</accession>
<evidence type="ECO:0000313" key="2">
    <source>
        <dbReference type="EMBL" id="MBI4595490.1"/>
    </source>
</evidence>